<protein>
    <recommendedName>
        <fullName evidence="1">Reverse transcriptase Ty1/copia-type domain-containing protein</fullName>
    </recommendedName>
</protein>
<feature type="non-terminal residue" evidence="2">
    <location>
        <position position="1"/>
    </location>
</feature>
<dbReference type="PANTHER" id="PTHR11439:SF500">
    <property type="entry name" value="RNA-DIRECTED DNA POLYMERASE"/>
    <property type="match status" value="1"/>
</dbReference>
<dbReference type="PANTHER" id="PTHR11439">
    <property type="entry name" value="GAG-POL-RELATED RETROTRANSPOSON"/>
    <property type="match status" value="1"/>
</dbReference>
<proteinExistence type="predicted"/>
<dbReference type="OrthoDB" id="912797at2759"/>
<dbReference type="EMBL" id="KQ988996">
    <property type="protein sequence ID" value="KZV55209.1"/>
    <property type="molecule type" value="Genomic_DNA"/>
</dbReference>
<dbReference type="InterPro" id="IPR013103">
    <property type="entry name" value="RVT_2"/>
</dbReference>
<dbReference type="AlphaFoldDB" id="A0A2Z7D9G5"/>
<dbReference type="Proteomes" id="UP000250235">
    <property type="component" value="Unassembled WGS sequence"/>
</dbReference>
<name>A0A2Z7D9G5_9LAMI</name>
<evidence type="ECO:0000313" key="3">
    <source>
        <dbReference type="Proteomes" id="UP000250235"/>
    </source>
</evidence>
<dbReference type="Pfam" id="PF07727">
    <property type="entry name" value="RVT_2"/>
    <property type="match status" value="1"/>
</dbReference>
<reference evidence="2 3" key="1">
    <citation type="journal article" date="2015" name="Proc. Natl. Acad. Sci. U.S.A.">
        <title>The resurrection genome of Boea hygrometrica: A blueprint for survival of dehydration.</title>
        <authorList>
            <person name="Xiao L."/>
            <person name="Yang G."/>
            <person name="Zhang L."/>
            <person name="Yang X."/>
            <person name="Zhao S."/>
            <person name="Ji Z."/>
            <person name="Zhou Q."/>
            <person name="Hu M."/>
            <person name="Wang Y."/>
            <person name="Chen M."/>
            <person name="Xu Y."/>
            <person name="Jin H."/>
            <person name="Xiao X."/>
            <person name="Hu G."/>
            <person name="Bao F."/>
            <person name="Hu Y."/>
            <person name="Wan P."/>
            <person name="Li L."/>
            <person name="Deng X."/>
            <person name="Kuang T."/>
            <person name="Xiang C."/>
            <person name="Zhu J.K."/>
            <person name="Oliver M.J."/>
            <person name="He Y."/>
        </authorList>
    </citation>
    <scope>NUCLEOTIDE SEQUENCE [LARGE SCALE GENOMIC DNA]</scope>
    <source>
        <strain evidence="3">cv. XS01</strain>
    </source>
</reference>
<keyword evidence="3" id="KW-1185">Reference proteome</keyword>
<feature type="domain" description="Reverse transcriptase Ty1/copia-type" evidence="1">
    <location>
        <begin position="41"/>
        <end position="122"/>
    </location>
</feature>
<organism evidence="2 3">
    <name type="scientific">Dorcoceras hygrometricum</name>
    <dbReference type="NCBI Taxonomy" id="472368"/>
    <lineage>
        <taxon>Eukaryota</taxon>
        <taxon>Viridiplantae</taxon>
        <taxon>Streptophyta</taxon>
        <taxon>Embryophyta</taxon>
        <taxon>Tracheophyta</taxon>
        <taxon>Spermatophyta</taxon>
        <taxon>Magnoliopsida</taxon>
        <taxon>eudicotyledons</taxon>
        <taxon>Gunneridae</taxon>
        <taxon>Pentapetalae</taxon>
        <taxon>asterids</taxon>
        <taxon>lamiids</taxon>
        <taxon>Lamiales</taxon>
        <taxon>Gesneriaceae</taxon>
        <taxon>Didymocarpoideae</taxon>
        <taxon>Trichosporeae</taxon>
        <taxon>Loxocarpinae</taxon>
        <taxon>Dorcoceras</taxon>
    </lineage>
</organism>
<gene>
    <name evidence="2" type="ORF">F511_12796</name>
</gene>
<dbReference type="InterPro" id="IPR043502">
    <property type="entry name" value="DNA/RNA_pol_sf"/>
</dbReference>
<evidence type="ECO:0000313" key="2">
    <source>
        <dbReference type="EMBL" id="KZV55209.1"/>
    </source>
</evidence>
<accession>A0A2Z7D9G5</accession>
<evidence type="ECO:0000259" key="1">
    <source>
        <dbReference type="Pfam" id="PF07727"/>
    </source>
</evidence>
<sequence>KLSDDNYLLWHLQVLAGIRGLGLEPFIHQNPLVPPQIFLLYILVYVDDILITGSNGSQIQDPICQLNKQFSLKDLGDLSYFVGIEVFRSPVSSLFLTQTKYTRDLLLRTNMMAAKSLPTPMFPGLKLSSQGTDFFEHVTLYRSTVGALQYLTITRPDIAYSVNKVCQFMQRPLQSHWTAVKRILRYLCGTLDFGISLGNSPSLNLYGYCDADLGSDPDDHCSTSGFCWFFGNSPVLGAPRNNLWSLVAVLKQNIGALPMLYPICYGFVLC</sequence>
<dbReference type="SUPFAM" id="SSF56672">
    <property type="entry name" value="DNA/RNA polymerases"/>
    <property type="match status" value="1"/>
</dbReference>